<reference evidence="1 2" key="1">
    <citation type="submission" date="2022-12" db="EMBL/GenBank/DDBJ databases">
        <title>Chromosome-level genome assembly of true bugs.</title>
        <authorList>
            <person name="Ma L."/>
            <person name="Li H."/>
        </authorList>
    </citation>
    <scope>NUCLEOTIDE SEQUENCE [LARGE SCALE GENOMIC DNA]</scope>
    <source>
        <strain evidence="1">Lab_2022b</strain>
    </source>
</reference>
<dbReference type="Gene3D" id="1.20.1070.10">
    <property type="entry name" value="Rhodopsin 7-helix transmembrane proteins"/>
    <property type="match status" value="1"/>
</dbReference>
<evidence type="ECO:0000313" key="2">
    <source>
        <dbReference type="Proteomes" id="UP001461498"/>
    </source>
</evidence>
<organism evidence="1 2">
    <name type="scientific">Rhynocoris fuscipes</name>
    <dbReference type="NCBI Taxonomy" id="488301"/>
    <lineage>
        <taxon>Eukaryota</taxon>
        <taxon>Metazoa</taxon>
        <taxon>Ecdysozoa</taxon>
        <taxon>Arthropoda</taxon>
        <taxon>Hexapoda</taxon>
        <taxon>Insecta</taxon>
        <taxon>Pterygota</taxon>
        <taxon>Neoptera</taxon>
        <taxon>Paraneoptera</taxon>
        <taxon>Hemiptera</taxon>
        <taxon>Heteroptera</taxon>
        <taxon>Panheteroptera</taxon>
        <taxon>Cimicomorpha</taxon>
        <taxon>Reduviidae</taxon>
        <taxon>Harpactorinae</taxon>
        <taxon>Harpactorini</taxon>
        <taxon>Rhynocoris</taxon>
    </lineage>
</organism>
<accession>A0AAW1CPA9</accession>
<protein>
    <submittedName>
        <fullName evidence="1">Uncharacterized protein</fullName>
    </submittedName>
</protein>
<proteinExistence type="predicted"/>
<comment type="caution">
    <text evidence="1">The sequence shown here is derived from an EMBL/GenBank/DDBJ whole genome shotgun (WGS) entry which is preliminary data.</text>
</comment>
<dbReference type="EMBL" id="JAPXFL010000011">
    <property type="protein sequence ID" value="KAK9499345.1"/>
    <property type="molecule type" value="Genomic_DNA"/>
</dbReference>
<sequence length="57" mass="6629">MYVIQQYCYILFNTNFGINFALYCVSGQNFRKALLSLVRPEFQRRTGETTQITGISL</sequence>
<dbReference type="AlphaFoldDB" id="A0AAW1CPA9"/>
<dbReference type="Proteomes" id="UP001461498">
    <property type="component" value="Unassembled WGS sequence"/>
</dbReference>
<evidence type="ECO:0000313" key="1">
    <source>
        <dbReference type="EMBL" id="KAK9499345.1"/>
    </source>
</evidence>
<keyword evidence="2" id="KW-1185">Reference proteome</keyword>
<dbReference type="SUPFAM" id="SSF81321">
    <property type="entry name" value="Family A G protein-coupled receptor-like"/>
    <property type="match status" value="1"/>
</dbReference>
<gene>
    <name evidence="1" type="ORF">O3M35_002396</name>
</gene>
<name>A0AAW1CPA9_9HEMI</name>